<comment type="similarity">
    <text evidence="1 11 12">Belongs to the eukaryotic-type primase small subunit family.</text>
</comment>
<dbReference type="Pfam" id="PF01896">
    <property type="entry name" value="DNA_primase_S"/>
    <property type="match status" value="1"/>
</dbReference>
<name>A0A075GS16_9ARCH</name>
<evidence type="ECO:0000256" key="9">
    <source>
        <dbReference type="ARBA" id="ARBA00023163"/>
    </source>
</evidence>
<dbReference type="Gene3D" id="3.90.920.10">
    <property type="entry name" value="DNA primase, PRIM domain"/>
    <property type="match status" value="1"/>
</dbReference>
<evidence type="ECO:0000256" key="4">
    <source>
        <dbReference type="ARBA" id="ARBA00022679"/>
    </source>
</evidence>
<dbReference type="AlphaFoldDB" id="A0A075GS16"/>
<gene>
    <name evidence="14" type="primary">PRI</name>
    <name evidence="11" type="synonym">priS</name>
</gene>
<dbReference type="PANTHER" id="PTHR10536">
    <property type="entry name" value="DNA PRIMASE SMALL SUBUNIT"/>
    <property type="match status" value="1"/>
</dbReference>
<organism evidence="14">
    <name type="scientific">uncultured marine thaumarchaeote KM3_178_G06</name>
    <dbReference type="NCBI Taxonomy" id="1456060"/>
    <lineage>
        <taxon>Archaea</taxon>
        <taxon>Nitrososphaerota</taxon>
        <taxon>environmental samples</taxon>
    </lineage>
</organism>
<dbReference type="GO" id="GO:1990077">
    <property type="term" value="C:primosome complex"/>
    <property type="evidence" value="ECO:0007669"/>
    <property type="project" value="UniProtKB-KW"/>
</dbReference>
<comment type="subunit">
    <text evidence="11">Heterodimer of a small subunit (PriS) and a large subunit (PriL).</text>
</comment>
<feature type="active site" evidence="11">
    <location>
        <position position="97"/>
    </location>
</feature>
<evidence type="ECO:0000256" key="5">
    <source>
        <dbReference type="ARBA" id="ARBA00022695"/>
    </source>
</evidence>
<keyword evidence="2 11" id="KW-0240">DNA-directed RNA polymerase</keyword>
<dbReference type="GO" id="GO:0003899">
    <property type="term" value="F:DNA-directed RNA polymerase activity"/>
    <property type="evidence" value="ECO:0007669"/>
    <property type="project" value="UniProtKB-UniRule"/>
</dbReference>
<comment type="function">
    <text evidence="11">Catalytic subunit of DNA primase, an RNA polymerase that catalyzes the synthesis of short RNA molecules used as primers for DNA polymerase during DNA replication. The small subunit contains the primase catalytic core and has DNA synthesis activity on its own. Binding to the large subunit stabilizes and modulates the activity, increasing the rate of DNA synthesis while decreasing the length of the DNA fragments, and conferring RNA synthesis capability. The DNA polymerase activity may enable DNA primase to also catalyze primer extension after primer synthesis. May also play a role in DNA repair.</text>
</comment>
<comment type="function">
    <text evidence="13">RNA polymerase that catalyzes the synthesis of short RNA molecules used as primers for DNA polymerase during DNA replication.</text>
</comment>
<evidence type="ECO:0000256" key="10">
    <source>
        <dbReference type="ARBA" id="ARBA00023211"/>
    </source>
</evidence>
<evidence type="ECO:0000313" key="14">
    <source>
        <dbReference type="EMBL" id="AIF05027.1"/>
    </source>
</evidence>
<feature type="active site" evidence="11">
    <location>
        <position position="282"/>
    </location>
</feature>
<keyword evidence="6 11" id="KW-0235">DNA replication</keyword>
<dbReference type="GO" id="GO:0000428">
    <property type="term" value="C:DNA-directed RNA polymerase complex"/>
    <property type="evidence" value="ECO:0007669"/>
    <property type="project" value="UniProtKB-KW"/>
</dbReference>
<dbReference type="GO" id="GO:0006269">
    <property type="term" value="P:DNA replication, synthesis of primer"/>
    <property type="evidence" value="ECO:0007669"/>
    <property type="project" value="UniProtKB-UniRule"/>
</dbReference>
<evidence type="ECO:0000256" key="6">
    <source>
        <dbReference type="ARBA" id="ARBA00022705"/>
    </source>
</evidence>
<accession>A0A075GS16</accession>
<keyword evidence="3 11" id="KW-0639">Primosome</keyword>
<keyword evidence="7 11" id="KW-0479">Metal-binding</keyword>
<evidence type="ECO:0000256" key="13">
    <source>
        <dbReference type="RuleBase" id="RU004224"/>
    </source>
</evidence>
<evidence type="ECO:0000256" key="11">
    <source>
        <dbReference type="HAMAP-Rule" id="MF_00700"/>
    </source>
</evidence>
<evidence type="ECO:0000256" key="2">
    <source>
        <dbReference type="ARBA" id="ARBA00022478"/>
    </source>
</evidence>
<dbReference type="EMBL" id="KF900726">
    <property type="protein sequence ID" value="AIF05027.1"/>
    <property type="molecule type" value="Genomic_DNA"/>
</dbReference>
<feature type="active site" evidence="11">
    <location>
        <position position="95"/>
    </location>
</feature>
<keyword evidence="5 11" id="KW-0548">Nucleotidyltransferase</keyword>
<keyword evidence="8 11" id="KW-0460">Magnesium</keyword>
<protein>
    <recommendedName>
        <fullName evidence="11">DNA primase small subunit PriS</fullName>
        <ecNumber evidence="11">2.7.7.-</ecNumber>
    </recommendedName>
</protein>
<keyword evidence="10 11" id="KW-0464">Manganese</keyword>
<evidence type="ECO:0000256" key="12">
    <source>
        <dbReference type="RuleBase" id="RU003514"/>
    </source>
</evidence>
<dbReference type="EC" id="2.7.7.-" evidence="11"/>
<keyword evidence="4 11" id="KW-0808">Transferase</keyword>
<dbReference type="InterPro" id="IPR002755">
    <property type="entry name" value="DNA_primase_S"/>
</dbReference>
<sequence length="374" mass="42654">MLENNLKFLEETFKQYYFDHFDLIHVPDRSTEREYGYKKFNSGMSRHISLKTDKDLHLLLMTNLPSDVFCSNGYYSFPNLPMTEKDWKEADLIFDIDAKDLNLPCRKDHTCIKCTSCGEVSLLQDVCPKCKSNKLDRLSLPCQNCISGVKKEVLNLVKILTTDLRIDDKNIRISFSGNEGFHLHVTNSPYNQLGSKERGDLIDYIMFRRAIPERFGFKKNNPSRSSFPDLDDPGWSGRVAKDLFGSKSKRSKGITKIISDGYPVYRQRLEEMGKNSIGVKIDPNVTVDIHRIFRLEGSLNSKSGLAKLPCDNIEKFNPYAEACLIGDEPVEISANSPIEFRLKNRVFGPYTNEKISVPKYAAVYMLCKGVANLV</sequence>
<evidence type="ECO:0000256" key="8">
    <source>
        <dbReference type="ARBA" id="ARBA00022842"/>
    </source>
</evidence>
<evidence type="ECO:0000256" key="1">
    <source>
        <dbReference type="ARBA" id="ARBA00009762"/>
    </source>
</evidence>
<dbReference type="InterPro" id="IPR023639">
    <property type="entry name" value="DNA_primase_ssu_PriS"/>
</dbReference>
<dbReference type="HAMAP" id="MF_00700">
    <property type="entry name" value="DNA_primase_sml_arc"/>
    <property type="match status" value="1"/>
</dbReference>
<keyword evidence="9 11" id="KW-0804">Transcription</keyword>
<dbReference type="SUPFAM" id="SSF56747">
    <property type="entry name" value="Prim-pol domain"/>
    <property type="match status" value="1"/>
</dbReference>
<comment type="cofactor">
    <cofactor evidence="11">
        <name>Mg(2+)</name>
        <dbReference type="ChEBI" id="CHEBI:18420"/>
    </cofactor>
    <cofactor evidence="11">
        <name>Mn(2+)</name>
        <dbReference type="ChEBI" id="CHEBI:29035"/>
    </cofactor>
</comment>
<reference evidence="14" key="1">
    <citation type="journal article" date="2014" name="Genome Biol. Evol.">
        <title>Pangenome evidence for extensive interdomain horizontal transfer affecting lineage core and shell genes in uncultured planktonic thaumarchaeota and euryarchaeota.</title>
        <authorList>
            <person name="Deschamps P."/>
            <person name="Zivanovic Y."/>
            <person name="Moreira D."/>
            <person name="Rodriguez-Valera F."/>
            <person name="Lopez-Garcia P."/>
        </authorList>
    </citation>
    <scope>NUCLEOTIDE SEQUENCE</scope>
</reference>
<proteinExistence type="inferred from homology"/>
<dbReference type="GO" id="GO:0046872">
    <property type="term" value="F:metal ion binding"/>
    <property type="evidence" value="ECO:0007669"/>
    <property type="project" value="UniProtKB-KW"/>
</dbReference>
<evidence type="ECO:0000256" key="7">
    <source>
        <dbReference type="ARBA" id="ARBA00022723"/>
    </source>
</evidence>
<evidence type="ECO:0000256" key="3">
    <source>
        <dbReference type="ARBA" id="ARBA00022515"/>
    </source>
</evidence>